<feature type="transmembrane region" description="Helical" evidence="6">
    <location>
        <begin position="158"/>
        <end position="181"/>
    </location>
</feature>
<dbReference type="SMART" id="SM00382">
    <property type="entry name" value="AAA"/>
    <property type="match status" value="1"/>
</dbReference>
<reference evidence="9" key="1">
    <citation type="submission" date="2009-07" db="EMBL/GenBank/DDBJ databases">
        <title>Complete genome sequence of Rothia mucilaginosa DJ.</title>
        <authorList>
            <person name="Yamane K."/>
            <person name="Nambu T."/>
            <person name="Mashimo C."/>
            <person name="Sugimori C."/>
            <person name="Yamanaka T."/>
            <person name="Leung K."/>
            <person name="Fukushima H."/>
        </authorList>
    </citation>
    <scope>NUCLEOTIDE SEQUENCE [LARGE SCALE GENOMIC DNA]</scope>
    <source>
        <strain evidence="9">DY-18</strain>
    </source>
</reference>
<protein>
    <submittedName>
        <fullName evidence="8">ABC-type phosphate transport system, ATPase component</fullName>
    </submittedName>
</protein>
<dbReference type="PROSITE" id="PS50929">
    <property type="entry name" value="ABC_TM1F"/>
    <property type="match status" value="1"/>
</dbReference>
<dbReference type="AlphaFoldDB" id="D2NQN1"/>
<dbReference type="InterPro" id="IPR036640">
    <property type="entry name" value="ABC1_TM_sf"/>
</dbReference>
<reference evidence="8 9" key="2">
    <citation type="journal article" date="2010" name="J Osaka Dent Univ">
        <title>Isolation and identification of Rothia mucilaginosa from persistent apical periodontitis lesions.</title>
        <authorList>
            <person name="Yamane K."/>
            <person name="Yoshida M."/>
            <person name="Fujihira T."/>
            <person name="Baba T."/>
            <person name="Tsuji N."/>
            <person name="Hayashi H."/>
            <person name="Sugimori C."/>
            <person name="Yamanaka T."/>
            <person name="Mashimo C."/>
            <person name="Nambu T."/>
            <person name="Kawai H."/>
            <person name="Fukushima H."/>
        </authorList>
    </citation>
    <scope>NUCLEOTIDE SEQUENCE [LARGE SCALE GENOMIC DNA]</scope>
    <source>
        <strain evidence="8 9">DY-18</strain>
    </source>
</reference>
<feature type="domain" description="ABC transmembrane type-1" evidence="7">
    <location>
        <begin position="554"/>
        <end position="720"/>
    </location>
</feature>
<dbReference type="InterPro" id="IPR027417">
    <property type="entry name" value="P-loop_NTPase"/>
</dbReference>
<comment type="subcellular location">
    <subcellularLocation>
        <location evidence="1">Cell membrane</location>
        <topology evidence="1">Multi-pass membrane protein</topology>
    </subcellularLocation>
</comment>
<evidence type="ECO:0000256" key="1">
    <source>
        <dbReference type="ARBA" id="ARBA00004651"/>
    </source>
</evidence>
<dbReference type="Gene3D" id="3.40.50.300">
    <property type="entry name" value="P-loop containing nucleotide triphosphate hydrolases"/>
    <property type="match status" value="2"/>
</dbReference>
<dbReference type="HOGENOM" id="CLU_308548_0_0_11"/>
<keyword evidence="2 6" id="KW-0812">Transmembrane</keyword>
<evidence type="ECO:0000256" key="5">
    <source>
        <dbReference type="SAM" id="MobiDB-lite"/>
    </source>
</evidence>
<name>D2NQN1_ROTMD</name>
<feature type="transmembrane region" description="Helical" evidence="6">
    <location>
        <begin position="93"/>
        <end position="111"/>
    </location>
</feature>
<keyword evidence="9" id="KW-1185">Reference proteome</keyword>
<evidence type="ECO:0000256" key="4">
    <source>
        <dbReference type="ARBA" id="ARBA00023136"/>
    </source>
</evidence>
<evidence type="ECO:0000259" key="7">
    <source>
        <dbReference type="PROSITE" id="PS50929"/>
    </source>
</evidence>
<dbReference type="Gene3D" id="1.20.1560.10">
    <property type="entry name" value="ABC transporter type 1, transmembrane domain"/>
    <property type="match status" value="1"/>
</dbReference>
<dbReference type="GO" id="GO:0005886">
    <property type="term" value="C:plasma membrane"/>
    <property type="evidence" value="ECO:0007669"/>
    <property type="project" value="UniProtKB-SubCell"/>
</dbReference>
<dbReference type="eggNOG" id="COG1123">
    <property type="taxonomic scope" value="Bacteria"/>
</dbReference>
<dbReference type="CDD" id="cd00267">
    <property type="entry name" value="ABC_ATPase"/>
    <property type="match status" value="1"/>
</dbReference>
<evidence type="ECO:0000256" key="6">
    <source>
        <dbReference type="SAM" id="Phobius"/>
    </source>
</evidence>
<dbReference type="InterPro" id="IPR003593">
    <property type="entry name" value="AAA+_ATPase"/>
</dbReference>
<feature type="transmembrane region" description="Helical" evidence="6">
    <location>
        <begin position="298"/>
        <end position="322"/>
    </location>
</feature>
<keyword evidence="3 6" id="KW-1133">Transmembrane helix</keyword>
<feature type="region of interest" description="Disordered" evidence="5">
    <location>
        <begin position="511"/>
        <end position="536"/>
    </location>
</feature>
<feature type="transmembrane region" description="Helical" evidence="6">
    <location>
        <begin position="676"/>
        <end position="695"/>
    </location>
</feature>
<feature type="transmembrane region" description="Helical" evidence="6">
    <location>
        <begin position="187"/>
        <end position="204"/>
    </location>
</feature>
<dbReference type="SUPFAM" id="SSF90123">
    <property type="entry name" value="ABC transporter transmembrane region"/>
    <property type="match status" value="2"/>
</dbReference>
<dbReference type="EMBL" id="AP011540">
    <property type="protein sequence ID" value="BAI63957.1"/>
    <property type="molecule type" value="Genomic_DNA"/>
</dbReference>
<feature type="transmembrane region" description="Helical" evidence="6">
    <location>
        <begin position="545"/>
        <end position="564"/>
    </location>
</feature>
<dbReference type="GO" id="GO:0005524">
    <property type="term" value="F:ATP binding"/>
    <property type="evidence" value="ECO:0007669"/>
    <property type="project" value="InterPro"/>
</dbReference>
<feature type="transmembrane region" description="Helical" evidence="6">
    <location>
        <begin position="271"/>
        <end position="292"/>
    </location>
</feature>
<proteinExistence type="predicted"/>
<dbReference type="Proteomes" id="UP000001883">
    <property type="component" value="Chromosome"/>
</dbReference>
<evidence type="ECO:0000313" key="9">
    <source>
        <dbReference type="Proteomes" id="UP000001883"/>
    </source>
</evidence>
<feature type="transmembrane region" description="Helical" evidence="6">
    <location>
        <begin position="584"/>
        <end position="608"/>
    </location>
</feature>
<dbReference type="eggNOG" id="COG1132">
    <property type="taxonomic scope" value="Bacteria"/>
</dbReference>
<dbReference type="PANTHER" id="PTHR24220:SF684">
    <property type="entry name" value="FE(3+) IONS IMPORT ATP-BINDING PROTEIN FBPC"/>
    <property type="match status" value="1"/>
</dbReference>
<reference evidence="8 9" key="3">
    <citation type="journal article" date="2010" name="Sequencing">
        <title>Complete Genome Sequence of Rothia mucilaginosa DY-18: A Clinical Isolate with Dense Meshwork-Like Structures from a Persistent Apical Periodontitis Lesion.</title>
        <authorList>
            <person name="Yamane K."/>
            <person name="Nambu T."/>
            <person name="Yamanaka T."/>
            <person name="Mashimo C."/>
            <person name="Sugimori C."/>
            <person name="Leung K.-P."/>
            <person name="Fukushima H."/>
        </authorList>
    </citation>
    <scope>NUCLEOTIDE SEQUENCE [LARGE SCALE GENOMIC DNA]</scope>
    <source>
        <strain evidence="8 9">DY-18</strain>
    </source>
</reference>
<dbReference type="InterPro" id="IPR015854">
    <property type="entry name" value="ABC_transpr_LolD-like"/>
</dbReference>
<dbReference type="InterPro" id="IPR011527">
    <property type="entry name" value="ABC1_TM_dom"/>
</dbReference>
<gene>
    <name evidence="8" type="ordered locus">RMDY18_01250</name>
</gene>
<accession>D2NQN1</accession>
<dbReference type="KEGG" id="rmu:RMDY18_01250"/>
<evidence type="ECO:0000256" key="3">
    <source>
        <dbReference type="ARBA" id="ARBA00022989"/>
    </source>
</evidence>
<dbReference type="PANTHER" id="PTHR24220">
    <property type="entry name" value="IMPORT ATP-BINDING PROTEIN"/>
    <property type="match status" value="1"/>
</dbReference>
<evidence type="ECO:0000256" key="2">
    <source>
        <dbReference type="ARBA" id="ARBA00022692"/>
    </source>
</evidence>
<keyword evidence="4 6" id="KW-0472">Membrane</keyword>
<dbReference type="GO" id="GO:0140359">
    <property type="term" value="F:ABC-type transporter activity"/>
    <property type="evidence" value="ECO:0007669"/>
    <property type="project" value="InterPro"/>
</dbReference>
<feature type="compositionally biased region" description="Basic and acidic residues" evidence="5">
    <location>
        <begin position="525"/>
        <end position="536"/>
    </location>
</feature>
<dbReference type="SUPFAM" id="SSF52540">
    <property type="entry name" value="P-loop containing nucleoside triphosphate hydrolases"/>
    <property type="match status" value="2"/>
</dbReference>
<sequence length="976" mass="105165">MTGNIMVSNHKRRGEAQSAPSLHLRDMPIEHLYVRYQRIARNLPRRIRWLALVFAPTSTSFTVFTAGLLNVAGALMITAGIGQVTSGERTPGSAIWLLIFAFLAESLGYWVKERQELILTIAVRQLTYRRFRDIFSRSSHPPEAHGHVLTYPGQISQFAFVVDFAVSTVQIIAFLAASLALYGASGAIAALLITGLVFVSVRLINLVGRLWEQYVALEGERRQWIQRVANAMPRGQSIPSWGTALDKIASIRNTEEQLLHRRVPLQVLNGFLERGALTAVLAVVAVLGAWFWPSAHFGVGIILAARYLYAAVQNNIVNYRVIRLAVPMMRELDKLESSPNCTVKQQDWVGQPSNSREVLAATSERAEALRTSATTPDSAFVPRNPEVSHSVLSAWRASASPHQVSRFTSLALDMGLTEDVIGRFWQDATTLSSGERHRAAVAIVLADKPDWLILDDTFAALDPVAREVVAEKILECVPTCTLLASSEEYVPSAFTPGNDARVDPLELQAHSPGAAKEADAGSMDVSERQDLPDPEPKRATFRRSALLLFGPHLVWITCGALLLSGSEVAFAMTIAHSDGLSAQVAGVSAACALAAIVGSVMFFGPLYLAPIARLSDLHDRIIRRLDRFASPRTSGAVMGRMGEDFSDLQMSVPSALGSVFMVILQTFMLIGGAVAGAPLFMIAVLAVAPLAMLAMRQGSKWILPASTTAANRRGDFIGVVGAQAGLHAAPVSAGLRRAGEEAYAHSEAAYVSSSIQLANAYALRTGLIQLLVLSLNVSAVVLALMVEGSNSVVAPAVVIYFAVTLSSGIQSTVETLQQVGVVSLTAERVRMLEEYRADRSYPPVRSADLALLESALDSGCSMVALIGPTGAGKSVMLDALYRRYPQGEVVIVPDIDPFASEASNSSGLMLARSVLREGAARLVLLDETLKALTPSEERAELESMACAIEGSDKQVVIVLHSRSNLDCFKEVVNLDA</sequence>
<evidence type="ECO:0000313" key="8">
    <source>
        <dbReference type="EMBL" id="BAI63957.1"/>
    </source>
</evidence>
<organism evidence="8 9">
    <name type="scientific">Rothia mucilaginosa (strain DY-18)</name>
    <name type="common">Stomatococcus mucilaginosus</name>
    <dbReference type="NCBI Taxonomy" id="680646"/>
    <lineage>
        <taxon>Bacteria</taxon>
        <taxon>Bacillati</taxon>
        <taxon>Actinomycetota</taxon>
        <taxon>Actinomycetes</taxon>
        <taxon>Micrococcales</taxon>
        <taxon>Micrococcaceae</taxon>
        <taxon>Rothia</taxon>
    </lineage>
</organism>
<feature type="transmembrane region" description="Helical" evidence="6">
    <location>
        <begin position="49"/>
        <end position="81"/>
    </location>
</feature>